<dbReference type="AlphaFoldDB" id="A0A640UKU2"/>
<dbReference type="EMBL" id="BLIR01000001">
    <property type="protein sequence ID" value="GFE36663.1"/>
    <property type="molecule type" value="Genomic_DNA"/>
</dbReference>
<keyword evidence="2" id="KW-1133">Transmembrane helix</keyword>
<evidence type="ECO:0000313" key="4">
    <source>
        <dbReference type="Proteomes" id="UP000431826"/>
    </source>
</evidence>
<keyword evidence="2" id="KW-0812">Transmembrane</keyword>
<feature type="compositionally biased region" description="Low complexity" evidence="1">
    <location>
        <begin position="52"/>
        <end position="69"/>
    </location>
</feature>
<evidence type="ECO:0000313" key="3">
    <source>
        <dbReference type="EMBL" id="GFE36663.1"/>
    </source>
</evidence>
<feature type="transmembrane region" description="Helical" evidence="2">
    <location>
        <begin position="21"/>
        <end position="40"/>
    </location>
</feature>
<evidence type="ECO:0000256" key="1">
    <source>
        <dbReference type="SAM" id="MobiDB-lite"/>
    </source>
</evidence>
<gene>
    <name evidence="3" type="ORF">Stube_13360</name>
</gene>
<feature type="region of interest" description="Disordered" evidence="1">
    <location>
        <begin position="49"/>
        <end position="86"/>
    </location>
</feature>
<name>A0A640UKU2_9ACTN</name>
<proteinExistence type="predicted"/>
<feature type="compositionally biased region" description="Basic and acidic residues" evidence="1">
    <location>
        <begin position="73"/>
        <end position="86"/>
    </location>
</feature>
<accession>A0A640UKU2</accession>
<organism evidence="3 4">
    <name type="scientific">Streptomyces tubercidicus</name>
    <dbReference type="NCBI Taxonomy" id="47759"/>
    <lineage>
        <taxon>Bacteria</taxon>
        <taxon>Bacillati</taxon>
        <taxon>Actinomycetota</taxon>
        <taxon>Actinomycetes</taxon>
        <taxon>Kitasatosporales</taxon>
        <taxon>Streptomycetaceae</taxon>
        <taxon>Streptomyces</taxon>
    </lineage>
</organism>
<dbReference type="Proteomes" id="UP000431826">
    <property type="component" value="Unassembled WGS sequence"/>
</dbReference>
<feature type="region of interest" description="Disordered" evidence="1">
    <location>
        <begin position="1"/>
        <end position="21"/>
    </location>
</feature>
<sequence length="86" mass="9558">MTRSEHGARGRHRSGEPRPDTWLGRLWLLGASATLTLLAMTAQQDADHSLTVPVSAPDTDPAPPAQASTDFPPESRWENRRERNTR</sequence>
<keyword evidence="4" id="KW-1185">Reference proteome</keyword>
<feature type="compositionally biased region" description="Basic and acidic residues" evidence="1">
    <location>
        <begin position="1"/>
        <end position="19"/>
    </location>
</feature>
<keyword evidence="2" id="KW-0472">Membrane</keyword>
<evidence type="ECO:0000256" key="2">
    <source>
        <dbReference type="SAM" id="Phobius"/>
    </source>
</evidence>
<reference evidence="3 4" key="1">
    <citation type="submission" date="2019-12" db="EMBL/GenBank/DDBJ databases">
        <title>Whole genome shotgun sequence of Streptomyces tubercidicus NBRC 13090.</title>
        <authorList>
            <person name="Ichikawa N."/>
            <person name="Kimura A."/>
            <person name="Kitahashi Y."/>
            <person name="Komaki H."/>
            <person name="Tamura T."/>
        </authorList>
    </citation>
    <scope>NUCLEOTIDE SEQUENCE [LARGE SCALE GENOMIC DNA]</scope>
    <source>
        <strain evidence="3 4">NBRC 13090</strain>
    </source>
</reference>
<protein>
    <submittedName>
        <fullName evidence="3">Uncharacterized protein</fullName>
    </submittedName>
</protein>
<comment type="caution">
    <text evidence="3">The sequence shown here is derived from an EMBL/GenBank/DDBJ whole genome shotgun (WGS) entry which is preliminary data.</text>
</comment>